<keyword evidence="4" id="KW-0132">Cell division</keyword>
<dbReference type="OrthoDB" id="496423at2759"/>
<dbReference type="InterPro" id="IPR027165">
    <property type="entry name" value="CND3"/>
</dbReference>
<dbReference type="InterPro" id="IPR011989">
    <property type="entry name" value="ARM-like"/>
</dbReference>
<dbReference type="Gene3D" id="1.25.10.10">
    <property type="entry name" value="Leucine-rich Repeat Variant"/>
    <property type="match status" value="1"/>
</dbReference>
<dbReference type="GO" id="GO:0000793">
    <property type="term" value="C:condensed chromosome"/>
    <property type="evidence" value="ECO:0007669"/>
    <property type="project" value="TreeGrafter"/>
</dbReference>
<sequence>MTRGGRGRASAAGLTVAQLLNEVQRGAASAHLRYAKMLWEVATADAEGTLDQLLTAAKWFATVAEPTVYQTRLVNFFGTFANECSSDDRAAFIEALLLPLVELTYAKDATARWRFCQLLHALVGSLPPDVELSDEVATPFEAAMLERLEDSKPNVRATAVRALSRLPDPGPTGDFSECPLVAKMLEMLASETSKAVRKALLATVPCSEFTRKFYVERTRDEADEVRKMAYMTIAQRVPLADMPVDEAALLLRRGLGDRAACVRDNATKLLLTWFTVEHDGEPVRFIHALNVHTHSEECELAVRTLLQTGEVNAVHMGKLAESDGMGLRSAFGEPGVLMGPASALFWRVLCEWLSEQATSKGLSAARKAGAGATIDAAAAAERLEALEAALPPTVSDMADIIAKHATAGAAYRFSTGQLMQLAAKCMDFADAAGRAAASARLHELLTDVPSGEDAEEAAAWEAAWHSEAWLRALALYLRKVYGSPAELADAMLDVLGTLYARGGWAPADGAAPAGAPPAEVAEQAWVHALGVAGLLLEQLPTARPALAARSTFTLRDLLDNLIQPGLRHRSAKVRREAVRCLGLYTFLDGIPTAPASHLLVLRQVLITPGEASAVRTVAAQALGDIAAAHGIREVDRYLIDELAGGLLPGLDPELQQKPLADMLLDVLRQWADDFATLAAEAAGARKKSASRRSRGGEGLEASGALGAAVVEALARLVRCHLRWQERELKEGRELAMDDVDVVKVLIDLVVLYFNPDVEAATLVGQALPVFFQNYAELTDSHQQFVATAFLPAARLAADNDKVSGKKLTAANCTAAKVMGFMAQLLATPYNVDGKQEVVGHEMLLDILLRELLVCANMDTPKPYLVALCRCAAALEVFPVGEAEGGVSARLLLEMTRQALPLLKLDAAMRKDLGALQDRLHVRARQHELSVEPLSPEEIGVLMAQLGQYDVTGTILDDYPLPFDALEEPAAPDAGGGQRGKTPAKAPARGGRRGKAAAQDSDSSEAESDGGPQMPDSSDGEEEGGDHTPARVPPTASRRMPERAARSARKPLVEAASSSSEEEEESDGEEEDDGLSPLAENQSPAVRRPNKARRLSTDSVSALRQALQENRLRAATEGRLEEAERFFQIYLLQEDPSSASAYSNLGNVHQQQERPELAVEDYTRAVELAPEAPVPYLNRAISKETLGVRAAEEGDRLGALALWRSAAADCDAAIERDVAEFAAWFDRGNIRMRLEDWGGALTDFRTAADLAPGLAGYRLREATLLFQQGDATAAQRMMAGIVRKNGNYSEAHAALAAVEWARGEGERAEEQFVRALAQERWWGDMPFIRANTRWPPALYDAMERFLAAPAAGAA</sequence>
<accession>A0A2P6VBJ4</accession>
<evidence type="ECO:0000256" key="4">
    <source>
        <dbReference type="ARBA" id="ARBA00022618"/>
    </source>
</evidence>
<dbReference type="Pfam" id="PF12719">
    <property type="entry name" value="Cnd3"/>
    <property type="match status" value="1"/>
</dbReference>
<dbReference type="InterPro" id="IPR019734">
    <property type="entry name" value="TPR_rpt"/>
</dbReference>
<reference evidence="11 12" key="1">
    <citation type="journal article" date="2018" name="Plant J.">
        <title>Genome sequences of Chlorella sorokiniana UTEX 1602 and Micractinium conductrix SAG 241.80: implications to maltose excretion by a green alga.</title>
        <authorList>
            <person name="Arriola M.B."/>
            <person name="Velmurugan N."/>
            <person name="Zhang Y."/>
            <person name="Plunkett M.H."/>
            <person name="Hondzo H."/>
            <person name="Barney B.M."/>
        </authorList>
    </citation>
    <scope>NUCLEOTIDE SEQUENCE [LARGE SCALE GENOMIC DNA]</scope>
    <source>
        <strain evidence="11 12">SAG 241.80</strain>
    </source>
</reference>
<feature type="region of interest" description="Disordered" evidence="9">
    <location>
        <begin position="963"/>
        <end position="1098"/>
    </location>
</feature>
<name>A0A2P6VBJ4_9CHLO</name>
<evidence type="ECO:0000256" key="2">
    <source>
        <dbReference type="ARBA" id="ARBA00006533"/>
    </source>
</evidence>
<comment type="subcellular location">
    <subcellularLocation>
        <location evidence="1">Chromosome</location>
    </subcellularLocation>
</comment>
<dbReference type="GO" id="GO:0000796">
    <property type="term" value="C:condensin complex"/>
    <property type="evidence" value="ECO:0007669"/>
    <property type="project" value="InterPro"/>
</dbReference>
<evidence type="ECO:0000256" key="6">
    <source>
        <dbReference type="ARBA" id="ARBA00023067"/>
    </source>
</evidence>
<dbReference type="InterPro" id="IPR016024">
    <property type="entry name" value="ARM-type_fold"/>
</dbReference>
<gene>
    <name evidence="11" type="ORF">C2E20_5378</name>
</gene>
<evidence type="ECO:0000256" key="1">
    <source>
        <dbReference type="ARBA" id="ARBA00004286"/>
    </source>
</evidence>
<evidence type="ECO:0000313" key="11">
    <source>
        <dbReference type="EMBL" id="PSC71431.1"/>
    </source>
</evidence>
<dbReference type="SUPFAM" id="SSF48371">
    <property type="entry name" value="ARM repeat"/>
    <property type="match status" value="1"/>
</dbReference>
<dbReference type="SUPFAM" id="SSF48452">
    <property type="entry name" value="TPR-like"/>
    <property type="match status" value="1"/>
</dbReference>
<evidence type="ECO:0000259" key="10">
    <source>
        <dbReference type="Pfam" id="PF12719"/>
    </source>
</evidence>
<dbReference type="SMART" id="SM00028">
    <property type="entry name" value="TPR"/>
    <property type="match status" value="3"/>
</dbReference>
<feature type="repeat" description="TPR" evidence="8">
    <location>
        <begin position="1138"/>
        <end position="1171"/>
    </location>
</feature>
<keyword evidence="5" id="KW-0498">Mitosis</keyword>
<keyword evidence="6" id="KW-0226">DNA condensation</keyword>
<dbReference type="STRING" id="554055.A0A2P6VBJ4"/>
<dbReference type="EMBL" id="LHPF02000015">
    <property type="protein sequence ID" value="PSC71431.1"/>
    <property type="molecule type" value="Genomic_DNA"/>
</dbReference>
<feature type="compositionally biased region" description="Acidic residues" evidence="9">
    <location>
        <begin position="1059"/>
        <end position="1073"/>
    </location>
</feature>
<evidence type="ECO:0000256" key="9">
    <source>
        <dbReference type="SAM" id="MobiDB-lite"/>
    </source>
</evidence>
<keyword evidence="3" id="KW-0158">Chromosome</keyword>
<dbReference type="GO" id="GO:0051301">
    <property type="term" value="P:cell division"/>
    <property type="evidence" value="ECO:0007669"/>
    <property type="project" value="UniProtKB-KW"/>
</dbReference>
<dbReference type="InterPro" id="IPR011990">
    <property type="entry name" value="TPR-like_helical_dom_sf"/>
</dbReference>
<comment type="caution">
    <text evidence="11">The sequence shown here is derived from an EMBL/GenBank/DDBJ whole genome shotgun (WGS) entry which is preliminary data.</text>
</comment>
<feature type="domain" description="Nuclear condensin complex subunit 3 C-terminal" evidence="10">
    <location>
        <begin position="547"/>
        <end position="874"/>
    </location>
</feature>
<evidence type="ECO:0000256" key="8">
    <source>
        <dbReference type="PROSITE-ProRule" id="PRU00339"/>
    </source>
</evidence>
<evidence type="ECO:0000313" key="12">
    <source>
        <dbReference type="Proteomes" id="UP000239649"/>
    </source>
</evidence>
<dbReference type="PANTHER" id="PTHR14418:SF5">
    <property type="entry name" value="CONDENSIN COMPLEX SUBUNIT 3"/>
    <property type="match status" value="1"/>
</dbReference>
<dbReference type="PROSITE" id="PS50005">
    <property type="entry name" value="TPR"/>
    <property type="match status" value="1"/>
</dbReference>
<dbReference type="Pfam" id="PF00515">
    <property type="entry name" value="TPR_1"/>
    <property type="match status" value="1"/>
</dbReference>
<keyword evidence="12" id="KW-1185">Reference proteome</keyword>
<keyword evidence="8" id="KW-0802">TPR repeat</keyword>
<dbReference type="GO" id="GO:0007076">
    <property type="term" value="P:mitotic chromosome condensation"/>
    <property type="evidence" value="ECO:0007669"/>
    <property type="project" value="InterPro"/>
</dbReference>
<dbReference type="PROSITE" id="PS50293">
    <property type="entry name" value="TPR_REGION"/>
    <property type="match status" value="1"/>
</dbReference>
<dbReference type="Gene3D" id="1.25.40.10">
    <property type="entry name" value="Tetratricopeptide repeat domain"/>
    <property type="match status" value="2"/>
</dbReference>
<evidence type="ECO:0000256" key="3">
    <source>
        <dbReference type="ARBA" id="ARBA00022454"/>
    </source>
</evidence>
<dbReference type="InterPro" id="IPR025977">
    <property type="entry name" value="Cnd3_C"/>
</dbReference>
<protein>
    <submittedName>
        <fullName evidence="11">Condensin complex subunit 3</fullName>
    </submittedName>
</protein>
<proteinExistence type="inferred from homology"/>
<dbReference type="Proteomes" id="UP000239649">
    <property type="component" value="Unassembled WGS sequence"/>
</dbReference>
<comment type="similarity">
    <text evidence="2">Belongs to the CND3 (condensin subunit 3) family.</text>
</comment>
<dbReference type="PANTHER" id="PTHR14418">
    <property type="entry name" value="CONDENSIN COMPLEX SUBUNIT 3-RELATED"/>
    <property type="match status" value="1"/>
</dbReference>
<keyword evidence="7" id="KW-0131">Cell cycle</keyword>
<evidence type="ECO:0000256" key="5">
    <source>
        <dbReference type="ARBA" id="ARBA00022776"/>
    </source>
</evidence>
<evidence type="ECO:0000256" key="7">
    <source>
        <dbReference type="ARBA" id="ARBA00023306"/>
    </source>
</evidence>
<organism evidence="11 12">
    <name type="scientific">Micractinium conductrix</name>
    <dbReference type="NCBI Taxonomy" id="554055"/>
    <lineage>
        <taxon>Eukaryota</taxon>
        <taxon>Viridiplantae</taxon>
        <taxon>Chlorophyta</taxon>
        <taxon>core chlorophytes</taxon>
        <taxon>Trebouxiophyceae</taxon>
        <taxon>Chlorellales</taxon>
        <taxon>Chlorellaceae</taxon>
        <taxon>Chlorella clade</taxon>
        <taxon>Micractinium</taxon>
    </lineage>
</organism>